<dbReference type="PANTHER" id="PTHR11586">
    <property type="entry name" value="TRNA-AMINOACYLATION COFACTOR ARC1 FAMILY MEMBER"/>
    <property type="match status" value="1"/>
</dbReference>
<dbReference type="CDD" id="cd02799">
    <property type="entry name" value="tRNA_bind_EMAP-II_like"/>
    <property type="match status" value="1"/>
</dbReference>
<dbReference type="EMBL" id="DQ311168">
    <property type="protein sequence ID" value="ABD36113.1"/>
    <property type="molecule type" value="mRNA"/>
</dbReference>
<feature type="domain" description="TRNA-binding" evidence="8">
    <location>
        <begin position="138"/>
        <end position="239"/>
    </location>
</feature>
<keyword evidence="2" id="KW-0963">Cytoplasm</keyword>
<dbReference type="OrthoDB" id="197206at2759"/>
<dbReference type="FunFam" id="2.40.50.140:FF:000047">
    <property type="entry name" value="tyrosine--tRNA ligase, cytoplasmic isoform X2"/>
    <property type="match status" value="1"/>
</dbReference>
<dbReference type="Pfam" id="PF01588">
    <property type="entry name" value="tRNA_bind"/>
    <property type="match status" value="1"/>
</dbReference>
<keyword evidence="4 6" id="KW-0694">RNA-binding</keyword>
<dbReference type="GO" id="GO:0006412">
    <property type="term" value="P:translation"/>
    <property type="evidence" value="ECO:0007669"/>
    <property type="project" value="UniProtKB-KW"/>
</dbReference>
<evidence type="ECO:0000256" key="1">
    <source>
        <dbReference type="ARBA" id="ARBA00004496"/>
    </source>
</evidence>
<reference evidence="10" key="3">
    <citation type="submission" date="2022-06" db="UniProtKB">
        <authorList>
            <consortium name="EnsemblMetazoa"/>
        </authorList>
    </citation>
    <scope>IDENTIFICATION</scope>
    <source>
        <strain evidence="10">p50T (Dazao)</strain>
    </source>
</reference>
<evidence type="ECO:0000256" key="5">
    <source>
        <dbReference type="ARBA" id="ARBA00022917"/>
    </source>
</evidence>
<keyword evidence="7" id="KW-0175">Coiled coil</keyword>
<dbReference type="Proteomes" id="UP000005204">
    <property type="component" value="Unassembled WGS sequence"/>
</dbReference>
<sequence length="299" mass="33303">MLKLSFVLRRNMSQSVTKLINNADIAEKRLAELRKKLEEVKKFKIEEKIKQLIQENNTLSAKVNAAKAELIGLEISHGKRQYAIPGKTDLLETTKIVTTIQDSVCNEKPIIDKKEKKVKDSNKKPKDKPSESADIAVDVRKLDFRIGKIVEISKHPDADSLYVEKIDCGEENPRTVVSGLVNHVPIDEMRERIVMVLCNLKPVKMRGVTSEAMVMCASSAEKVEVLIPPPDAIPGDWVVCEGYPREPEAVLNPKKKILETCAPDLKTNNEKIACYKGNPIIVPGKGPIIAPTLINVNVK</sequence>
<evidence type="ECO:0000313" key="9">
    <source>
        <dbReference type="EMBL" id="ABD36113.1"/>
    </source>
</evidence>
<evidence type="ECO:0000256" key="3">
    <source>
        <dbReference type="ARBA" id="ARBA00022555"/>
    </source>
</evidence>
<dbReference type="Gene3D" id="2.40.50.140">
    <property type="entry name" value="Nucleic acid-binding proteins"/>
    <property type="match status" value="1"/>
</dbReference>
<dbReference type="PANTHER" id="PTHR11586:SF33">
    <property type="entry name" value="AMINOACYL TRNA SYNTHASE COMPLEX-INTERACTING MULTIFUNCTIONAL PROTEIN 1"/>
    <property type="match status" value="1"/>
</dbReference>
<dbReference type="SUPFAM" id="SSF50249">
    <property type="entry name" value="Nucleic acid-binding proteins"/>
    <property type="match status" value="1"/>
</dbReference>
<feature type="coiled-coil region" evidence="7">
    <location>
        <begin position="16"/>
        <end position="69"/>
    </location>
</feature>
<reference evidence="11" key="2">
    <citation type="journal article" date="2008" name="Insect Biochem. Mol. Biol.">
        <title>The genome of a lepidopteran model insect, the silkworm Bombyx mori.</title>
        <authorList>
            <consortium name="International Silkworm Genome Consortium"/>
        </authorList>
    </citation>
    <scope>NUCLEOTIDE SEQUENCE [LARGE SCALE GENOMIC DNA]</scope>
    <source>
        <strain evidence="11">p50T</strain>
    </source>
</reference>
<dbReference type="PROSITE" id="PS50886">
    <property type="entry name" value="TRBD"/>
    <property type="match status" value="1"/>
</dbReference>
<dbReference type="EnsemblMetazoa" id="NM_001046656.1">
    <property type="protein sequence ID" value="NP_001040121.1"/>
    <property type="gene ID" value="LOC692809"/>
</dbReference>
<proteinExistence type="evidence at transcript level"/>
<evidence type="ECO:0000256" key="7">
    <source>
        <dbReference type="SAM" id="Coils"/>
    </source>
</evidence>
<dbReference type="InterPro" id="IPR012340">
    <property type="entry name" value="NA-bd_OB-fold"/>
</dbReference>
<dbReference type="InterPro" id="IPR051270">
    <property type="entry name" value="Tyrosine-tRNA_ligase_regulator"/>
</dbReference>
<organism evidence="9">
    <name type="scientific">Bombyx mori</name>
    <name type="common">Silk moth</name>
    <dbReference type="NCBI Taxonomy" id="7091"/>
    <lineage>
        <taxon>Eukaryota</taxon>
        <taxon>Metazoa</taxon>
        <taxon>Ecdysozoa</taxon>
        <taxon>Arthropoda</taxon>
        <taxon>Hexapoda</taxon>
        <taxon>Insecta</taxon>
        <taxon>Pterygota</taxon>
        <taxon>Neoptera</taxon>
        <taxon>Endopterygota</taxon>
        <taxon>Lepidoptera</taxon>
        <taxon>Glossata</taxon>
        <taxon>Ditrysia</taxon>
        <taxon>Bombycoidea</taxon>
        <taxon>Bombycidae</taxon>
        <taxon>Bombycinae</taxon>
        <taxon>Bombyx</taxon>
    </lineage>
</organism>
<dbReference type="GO" id="GO:0005737">
    <property type="term" value="C:cytoplasm"/>
    <property type="evidence" value="ECO:0007669"/>
    <property type="project" value="UniProtKB-SubCell"/>
</dbReference>
<dbReference type="AlphaFoldDB" id="Q2F6A4"/>
<reference evidence="9" key="1">
    <citation type="submission" date="2005-11" db="EMBL/GenBank/DDBJ databases">
        <title>Blast silkworm EST database for functional genes.</title>
        <authorList>
            <person name="Niu B.L."/>
            <person name="Meng Z.Q."/>
            <person name="Weng H.B."/>
            <person name="Shen W.F."/>
            <person name="He L.H."/>
            <person name="Zheng K.F."/>
            <person name="Ye S.T."/>
            <person name="Lin T.B."/>
            <person name="Chen J.E."/>
        </authorList>
    </citation>
    <scope>NUCLEOTIDE SEQUENCE</scope>
</reference>
<evidence type="ECO:0000256" key="6">
    <source>
        <dbReference type="PROSITE-ProRule" id="PRU00209"/>
    </source>
</evidence>
<accession>Q2F6A4</accession>
<gene>
    <name evidence="10" type="primary">692809</name>
</gene>
<protein>
    <submittedName>
        <fullName evidence="9">Endothelial-monocyte activating polypeptide II</fullName>
    </submittedName>
</protein>
<evidence type="ECO:0000259" key="8">
    <source>
        <dbReference type="PROSITE" id="PS50886"/>
    </source>
</evidence>
<evidence type="ECO:0000256" key="2">
    <source>
        <dbReference type="ARBA" id="ARBA00022490"/>
    </source>
</evidence>
<keyword evidence="11" id="KW-1185">Reference proteome</keyword>
<evidence type="ECO:0000313" key="10">
    <source>
        <dbReference type="EnsemblMetazoa" id="NP_001040121.1"/>
    </source>
</evidence>
<evidence type="ECO:0000313" key="11">
    <source>
        <dbReference type="Proteomes" id="UP000005204"/>
    </source>
</evidence>
<dbReference type="GO" id="GO:0000049">
    <property type="term" value="F:tRNA binding"/>
    <property type="evidence" value="ECO:0007669"/>
    <property type="project" value="UniProtKB-UniRule"/>
</dbReference>
<dbReference type="SMR" id="Q2F6A4"/>
<keyword evidence="3 6" id="KW-0820">tRNA-binding</keyword>
<evidence type="ECO:0000256" key="4">
    <source>
        <dbReference type="ARBA" id="ARBA00022884"/>
    </source>
</evidence>
<dbReference type="KEGG" id="bmor:692809"/>
<keyword evidence="5" id="KW-0648">Protein biosynthesis</keyword>
<name>Q2F6A4_BOMMO</name>
<dbReference type="InterPro" id="IPR002547">
    <property type="entry name" value="tRNA-bd_dom"/>
</dbReference>
<comment type="subcellular location">
    <subcellularLocation>
        <location evidence="1">Cytoplasm</location>
    </subcellularLocation>
</comment>
<dbReference type="HOGENOM" id="CLU_009710_6_1_1"/>